<dbReference type="PIRSF" id="PIRSF000804">
    <property type="entry name" value="DNA_pol_III_b"/>
    <property type="match status" value="1"/>
</dbReference>
<dbReference type="GO" id="GO:0003887">
    <property type="term" value="F:DNA-directed DNA polymerase activity"/>
    <property type="evidence" value="ECO:0007669"/>
    <property type="project" value="UniProtKB-UniRule"/>
</dbReference>
<evidence type="ECO:0000259" key="11">
    <source>
        <dbReference type="Pfam" id="PF00712"/>
    </source>
</evidence>
<dbReference type="Proteomes" id="UP000426444">
    <property type="component" value="Chromosome"/>
</dbReference>
<evidence type="ECO:0000256" key="4">
    <source>
        <dbReference type="ARBA" id="ARBA00022490"/>
    </source>
</evidence>
<evidence type="ECO:0000256" key="5">
    <source>
        <dbReference type="ARBA" id="ARBA00022679"/>
    </source>
</evidence>
<comment type="subcellular location">
    <subcellularLocation>
        <location evidence="1 10">Cytoplasm</location>
    </subcellularLocation>
</comment>
<evidence type="ECO:0000256" key="2">
    <source>
        <dbReference type="ARBA" id="ARBA00010752"/>
    </source>
</evidence>
<dbReference type="EMBL" id="CP046457">
    <property type="protein sequence ID" value="QGU00607.1"/>
    <property type="molecule type" value="Genomic_DNA"/>
</dbReference>
<dbReference type="OrthoDB" id="8421503at2"/>
<dbReference type="GO" id="GO:0006271">
    <property type="term" value="P:DNA strand elongation involved in DNA replication"/>
    <property type="evidence" value="ECO:0007669"/>
    <property type="project" value="TreeGrafter"/>
</dbReference>
<evidence type="ECO:0000256" key="3">
    <source>
        <dbReference type="ARBA" id="ARBA00021035"/>
    </source>
</evidence>
<evidence type="ECO:0000313" key="14">
    <source>
        <dbReference type="EMBL" id="QGU00607.1"/>
    </source>
</evidence>
<dbReference type="InterPro" id="IPR022635">
    <property type="entry name" value="DNA_polIII_beta_C"/>
</dbReference>
<dbReference type="Gene3D" id="3.10.150.10">
    <property type="entry name" value="DNA Polymerase III, subunit A, domain 2"/>
    <property type="match status" value="1"/>
</dbReference>
<reference evidence="15" key="1">
    <citation type="journal article" date="2019" name="Microbiology">
        <title>Complete Genome Sequence of an Uncultured Bacterium of the Candidate Phylum Bipolaricaulota.</title>
        <authorList>
            <person name="Kadnikov V.V."/>
            <person name="Mardanov A.V."/>
            <person name="Beletsky A.V."/>
            <person name="Frank Y.A."/>
            <person name="Karnachuk O.V."/>
            <person name="Ravin N.V."/>
        </authorList>
    </citation>
    <scope>NUCLEOTIDE SEQUENCE [LARGE SCALE GENOMIC DNA]</scope>
</reference>
<keyword evidence="4 10" id="KW-0963">Cytoplasm</keyword>
<evidence type="ECO:0000256" key="6">
    <source>
        <dbReference type="ARBA" id="ARBA00022695"/>
    </source>
</evidence>
<dbReference type="Gene3D" id="3.70.10.10">
    <property type="match status" value="1"/>
</dbReference>
<comment type="function">
    <text evidence="10">Confers DNA tethering and processivity to DNA polymerases and other proteins. Acts as a clamp, forming a ring around DNA (a reaction catalyzed by the clamp-loading complex) which diffuses in an ATP-independent manner freely and bidirectionally along dsDNA. Initially characterized for its ability to contact the catalytic subunit of DNA polymerase III (Pol III), a complex, multichain enzyme responsible for most of the replicative synthesis in bacteria; Pol III exhibits 3'-5' exonuclease proofreading activity. The beta chain is required for initiation of replication as well as for processivity of DNA replication.</text>
</comment>
<dbReference type="InterPro" id="IPR022637">
    <property type="entry name" value="DNA_polIII_beta_cen"/>
</dbReference>
<dbReference type="PANTHER" id="PTHR30478:SF0">
    <property type="entry name" value="BETA SLIDING CLAMP"/>
    <property type="match status" value="1"/>
</dbReference>
<keyword evidence="8 10" id="KW-0239">DNA-directed DNA polymerase</keyword>
<dbReference type="PANTHER" id="PTHR30478">
    <property type="entry name" value="DNA POLYMERASE III SUBUNIT BETA"/>
    <property type="match status" value="1"/>
</dbReference>
<keyword evidence="15" id="KW-1185">Reference proteome</keyword>
<feature type="domain" description="DNA polymerase III beta sliding clamp N-terminal" evidence="11">
    <location>
        <begin position="1"/>
        <end position="122"/>
    </location>
</feature>
<dbReference type="GO" id="GO:0009360">
    <property type="term" value="C:DNA polymerase III complex"/>
    <property type="evidence" value="ECO:0007669"/>
    <property type="project" value="InterPro"/>
</dbReference>
<sequence length="379" mass="43040">MKFTINKKHLSYLTSLVHRAASNKNTVAALSGLLIEISSNHGLTMTATDMEIGIKASTKEINIIEEGSVLVNAYYFADFIKLLPDTTISIEFNNNSSKLNISYGRSSGVINTYSIQEYPELPLKEMEYKFTLPQNVLKEALKKTVFAATNNHFRQVFTGVLFDIIENNQINIVASDTHRLAFYNYTLENINLEPFNFIIPIRSVNELLRLLDDTDDDIKIGFSENNVIFYNDNFIILSRLIEGKYPNYDQVIPKNFNTKVLLKTDILSNSLERAKTMPTDDKLKIQHAQFTFKEDEISINSFSETIGEIVEIIEEFNLEGDNDIKIAFNTNYLLDVVKLLDNETKEISISLSGSLGPSLIKNPDKNNYLYILVPLRTTG</sequence>
<evidence type="ECO:0000259" key="12">
    <source>
        <dbReference type="Pfam" id="PF02767"/>
    </source>
</evidence>
<evidence type="ECO:0000256" key="7">
    <source>
        <dbReference type="ARBA" id="ARBA00022705"/>
    </source>
</evidence>
<keyword evidence="9" id="KW-0238">DNA-binding</keyword>
<comment type="similarity">
    <text evidence="2 10">Belongs to the beta sliding clamp family.</text>
</comment>
<dbReference type="InterPro" id="IPR001001">
    <property type="entry name" value="DNA_polIII_beta"/>
</dbReference>
<dbReference type="Pfam" id="PF02768">
    <property type="entry name" value="DNA_pol3_beta_3"/>
    <property type="match status" value="1"/>
</dbReference>
<dbReference type="GO" id="GO:0005737">
    <property type="term" value="C:cytoplasm"/>
    <property type="evidence" value="ECO:0007669"/>
    <property type="project" value="UniProtKB-SubCell"/>
</dbReference>
<comment type="subunit">
    <text evidence="10">Forms a ring-shaped head-to-tail homodimer around DNA.</text>
</comment>
<dbReference type="GO" id="GO:0003677">
    <property type="term" value="F:DNA binding"/>
    <property type="evidence" value="ECO:0007669"/>
    <property type="project" value="UniProtKB-UniRule"/>
</dbReference>
<dbReference type="SUPFAM" id="SSF55979">
    <property type="entry name" value="DNA clamp"/>
    <property type="match status" value="3"/>
</dbReference>
<gene>
    <name evidence="14" type="ORF">SYNTR_2013</name>
</gene>
<evidence type="ECO:0000256" key="1">
    <source>
        <dbReference type="ARBA" id="ARBA00004496"/>
    </source>
</evidence>
<evidence type="ECO:0000256" key="9">
    <source>
        <dbReference type="ARBA" id="ARBA00023125"/>
    </source>
</evidence>
<proteinExistence type="inferred from homology"/>
<feature type="domain" description="DNA polymerase III beta sliding clamp C-terminal" evidence="13">
    <location>
        <begin position="250"/>
        <end position="376"/>
    </location>
</feature>
<evidence type="ECO:0000256" key="8">
    <source>
        <dbReference type="ARBA" id="ARBA00022932"/>
    </source>
</evidence>
<keyword evidence="7 10" id="KW-0235">DNA replication</keyword>
<dbReference type="AlphaFoldDB" id="A0A6I6DL56"/>
<dbReference type="KEGG" id="salq:SYNTR_2013"/>
<dbReference type="Pfam" id="PF00712">
    <property type="entry name" value="DNA_pol3_beta"/>
    <property type="match status" value="1"/>
</dbReference>
<name>A0A6I6DL56_9FIRM</name>
<dbReference type="NCBIfam" id="TIGR00663">
    <property type="entry name" value="dnan"/>
    <property type="match status" value="1"/>
</dbReference>
<dbReference type="RefSeq" id="WP_156204371.1">
    <property type="nucleotide sequence ID" value="NZ_CP046457.1"/>
</dbReference>
<dbReference type="Pfam" id="PF02767">
    <property type="entry name" value="DNA_pol3_beta_2"/>
    <property type="match status" value="1"/>
</dbReference>
<dbReference type="InterPro" id="IPR046938">
    <property type="entry name" value="DNA_clamp_sf"/>
</dbReference>
<evidence type="ECO:0000259" key="13">
    <source>
        <dbReference type="Pfam" id="PF02768"/>
    </source>
</evidence>
<accession>A0A6I6DL56</accession>
<dbReference type="InterPro" id="IPR022634">
    <property type="entry name" value="DNA_polIII_beta_N"/>
</dbReference>
<dbReference type="GO" id="GO:0008408">
    <property type="term" value="F:3'-5' exonuclease activity"/>
    <property type="evidence" value="ECO:0007669"/>
    <property type="project" value="InterPro"/>
</dbReference>
<evidence type="ECO:0000313" key="15">
    <source>
        <dbReference type="Proteomes" id="UP000426444"/>
    </source>
</evidence>
<keyword evidence="5 10" id="KW-0808">Transferase</keyword>
<keyword evidence="6 10" id="KW-0548">Nucleotidyltransferase</keyword>
<dbReference type="CDD" id="cd00140">
    <property type="entry name" value="beta_clamp"/>
    <property type="match status" value="1"/>
</dbReference>
<feature type="domain" description="DNA polymerase III beta sliding clamp central" evidence="12">
    <location>
        <begin position="131"/>
        <end position="247"/>
    </location>
</feature>
<organism evidence="14 15">
    <name type="scientific">Candidatus Syntrophocurvum alkaliphilum</name>
    <dbReference type="NCBI Taxonomy" id="2293317"/>
    <lineage>
        <taxon>Bacteria</taxon>
        <taxon>Bacillati</taxon>
        <taxon>Bacillota</taxon>
        <taxon>Clostridia</taxon>
        <taxon>Eubacteriales</taxon>
        <taxon>Syntrophomonadaceae</taxon>
        <taxon>Candidatus Syntrophocurvum</taxon>
    </lineage>
</organism>
<protein>
    <recommendedName>
        <fullName evidence="3 10">Beta sliding clamp</fullName>
    </recommendedName>
</protein>
<evidence type="ECO:0000256" key="10">
    <source>
        <dbReference type="PIRNR" id="PIRNR000804"/>
    </source>
</evidence>
<dbReference type="SMART" id="SM00480">
    <property type="entry name" value="POL3Bc"/>
    <property type="match status" value="1"/>
</dbReference>